<dbReference type="AlphaFoldDB" id="A0A9P8P1W3"/>
<feature type="region of interest" description="Disordered" evidence="1">
    <location>
        <begin position="211"/>
        <end position="295"/>
    </location>
</feature>
<gene>
    <name evidence="2" type="ORF">OGAPHI_004732</name>
</gene>
<reference evidence="2" key="1">
    <citation type="journal article" date="2021" name="Open Biol.">
        <title>Shared evolutionary footprints suggest mitochondrial oxidative damage underlies multiple complex I losses in fungi.</title>
        <authorList>
            <person name="Schikora-Tamarit M.A."/>
            <person name="Marcet-Houben M."/>
            <person name="Nosek J."/>
            <person name="Gabaldon T."/>
        </authorList>
    </citation>
    <scope>NUCLEOTIDE SEQUENCE</scope>
    <source>
        <strain evidence="2">CBS6075</strain>
    </source>
</reference>
<name>A0A9P8P1W3_9ASCO</name>
<organism evidence="2 3">
    <name type="scientific">Ogataea philodendri</name>
    <dbReference type="NCBI Taxonomy" id="1378263"/>
    <lineage>
        <taxon>Eukaryota</taxon>
        <taxon>Fungi</taxon>
        <taxon>Dikarya</taxon>
        <taxon>Ascomycota</taxon>
        <taxon>Saccharomycotina</taxon>
        <taxon>Pichiomycetes</taxon>
        <taxon>Pichiales</taxon>
        <taxon>Pichiaceae</taxon>
        <taxon>Ogataea</taxon>
    </lineage>
</organism>
<evidence type="ECO:0000313" key="2">
    <source>
        <dbReference type="EMBL" id="KAH3664018.1"/>
    </source>
</evidence>
<feature type="compositionally biased region" description="Basic and acidic residues" evidence="1">
    <location>
        <begin position="211"/>
        <end position="222"/>
    </location>
</feature>
<dbReference type="GeneID" id="70236697"/>
<keyword evidence="3" id="KW-1185">Reference proteome</keyword>
<feature type="compositionally biased region" description="Basic and acidic residues" evidence="1">
    <location>
        <begin position="47"/>
        <end position="65"/>
    </location>
</feature>
<sequence>MKNPIMFQAAYQPKAPCGLNALSMAGQVSERIKLKNQQQQGSAAKFVNREKGRQGKHPVEHTETPRCNKGVLDGETRVQEDGGRIVRDDVDSAELLHEHADPRANGTVSVSSHGDHLLELGEERAAHFSLLEQQNVRVECVSGGLQRGVSHLDQRVKRIPVSAFTHEPSWGLWTERNLGENHKRRQARRSQHQTPVQTLVDPMVRNRVERNTEHVSQHDTKSGPDLPVHHKRTSDSGRSTLGRVHRHSGGVWSHGETKEESGDKQMPPVIHQSRPDTAQGSDDTAQEDHSSSRQLVVQPIRAPHRNTRTTQVRSTVDQSVQPGVVVGLGADSQTGRVVYVCTVDHGLIHTLHTSGHGRCSHQPVQSLWQFPWVVDLVVQGVLLRFG</sequence>
<comment type="caution">
    <text evidence="2">The sequence shown here is derived from an EMBL/GenBank/DDBJ whole genome shotgun (WGS) entry which is preliminary data.</text>
</comment>
<protein>
    <submittedName>
        <fullName evidence="2">Uncharacterized protein</fullName>
    </submittedName>
</protein>
<dbReference type="EMBL" id="JAEUBE010000352">
    <property type="protein sequence ID" value="KAH3664018.1"/>
    <property type="molecule type" value="Genomic_DNA"/>
</dbReference>
<evidence type="ECO:0000256" key="1">
    <source>
        <dbReference type="SAM" id="MobiDB-lite"/>
    </source>
</evidence>
<proteinExistence type="predicted"/>
<reference evidence="2" key="2">
    <citation type="submission" date="2021-01" db="EMBL/GenBank/DDBJ databases">
        <authorList>
            <person name="Schikora-Tamarit M.A."/>
        </authorList>
    </citation>
    <scope>NUCLEOTIDE SEQUENCE</scope>
    <source>
        <strain evidence="2">CBS6075</strain>
    </source>
</reference>
<accession>A0A9P8P1W3</accession>
<dbReference type="Proteomes" id="UP000769157">
    <property type="component" value="Unassembled WGS sequence"/>
</dbReference>
<feature type="region of interest" description="Disordered" evidence="1">
    <location>
        <begin position="34"/>
        <end position="65"/>
    </location>
</feature>
<dbReference type="RefSeq" id="XP_046060298.1">
    <property type="nucleotide sequence ID" value="XM_046205842.1"/>
</dbReference>
<evidence type="ECO:0000313" key="3">
    <source>
        <dbReference type="Proteomes" id="UP000769157"/>
    </source>
</evidence>